<dbReference type="GO" id="GO:1990862">
    <property type="term" value="C:nuclear membrane complex Bqt3-Bqt4"/>
    <property type="evidence" value="ECO:0007669"/>
    <property type="project" value="InterPro"/>
</dbReference>
<protein>
    <submittedName>
        <fullName evidence="3">Potential DNA binding component of SBF</fullName>
    </submittedName>
</protein>
<dbReference type="InterPro" id="IPR036887">
    <property type="entry name" value="HTH_APSES_sf"/>
</dbReference>
<dbReference type="GeneID" id="24112582"/>
<feature type="compositionally biased region" description="Basic and acidic residues" evidence="1">
    <location>
        <begin position="182"/>
        <end position="192"/>
    </location>
</feature>
<proteinExistence type="predicted"/>
<dbReference type="STRING" id="1305764.R9PED6"/>
<name>R9PED6_PSEHS</name>
<evidence type="ECO:0000259" key="2">
    <source>
        <dbReference type="PROSITE" id="PS51299"/>
    </source>
</evidence>
<dbReference type="eggNOG" id="ENOG502SA4R">
    <property type="taxonomic scope" value="Eukaryota"/>
</dbReference>
<evidence type="ECO:0000313" key="3">
    <source>
        <dbReference type="EMBL" id="GAC99716.1"/>
    </source>
</evidence>
<dbReference type="SUPFAM" id="SSF54616">
    <property type="entry name" value="DNA-binding domain of Mlu1-box binding protein MBP1"/>
    <property type="match status" value="1"/>
</dbReference>
<evidence type="ECO:0000256" key="1">
    <source>
        <dbReference type="SAM" id="MobiDB-lite"/>
    </source>
</evidence>
<feature type="compositionally biased region" description="Polar residues" evidence="1">
    <location>
        <begin position="349"/>
        <end position="358"/>
    </location>
</feature>
<dbReference type="EMBL" id="DF238832">
    <property type="protein sequence ID" value="GAC99716.1"/>
    <property type="molecule type" value="Genomic_DNA"/>
</dbReference>
<dbReference type="HOGENOM" id="CLU_571306_0_0_1"/>
<dbReference type="PANTHER" id="PTHR38044:SF1">
    <property type="entry name" value="BOUQUET FORMATION PROTEIN 4"/>
    <property type="match status" value="1"/>
</dbReference>
<feature type="region of interest" description="Disordered" evidence="1">
    <location>
        <begin position="1"/>
        <end position="76"/>
    </location>
</feature>
<dbReference type="RefSeq" id="XP_012193303.1">
    <property type="nucleotide sequence ID" value="XM_012337913.1"/>
</dbReference>
<dbReference type="PANTHER" id="PTHR38044">
    <property type="entry name" value="BOUQUET FORMATION PROTEIN 4"/>
    <property type="match status" value="1"/>
</dbReference>
<dbReference type="Proteomes" id="UP000014071">
    <property type="component" value="Unassembled WGS sequence"/>
</dbReference>
<keyword evidence="4" id="KW-1185">Reference proteome</keyword>
<gene>
    <name evidence="3" type="ORF">PHSY_007319</name>
</gene>
<dbReference type="GO" id="GO:0044820">
    <property type="term" value="P:mitotic telomere tethering at nuclear periphery"/>
    <property type="evidence" value="ECO:0007669"/>
    <property type="project" value="TreeGrafter"/>
</dbReference>
<feature type="region of interest" description="Disordered" evidence="1">
    <location>
        <begin position="169"/>
        <end position="203"/>
    </location>
</feature>
<dbReference type="PROSITE" id="PS51299">
    <property type="entry name" value="HTH_APSES"/>
    <property type="match status" value="1"/>
</dbReference>
<sequence length="588" mass="62249">MPAAASARKSTPTRKSTPRRARSSSVASNASTAAPTSPSASPRKTKKQKEAAAAAEHAADAKPDLARPKLPTKKNPRLKEVDEAVVKLQIIKREGHNIIIGRVKLPTVNGQDHAFLLKRFDTNAMAASSMFRLAFPFADGNAEAAEMQFLDAKYDTNRANGGYIVEEVKVPETPKKRGRPRKTAETPKKDAATDTESASGDKQIRVLPEGSTGVRLQGTWIPAQDAAEVAEAYGIAKYASALINATAEHSEDGGVPILTSAPVAEIKTPRKRQRVSAAAAAASDAEASPKLVQKVTRVENADGSISKVNIESTLEGQTSNGIPAALSQAEIEAQIAEAKALAAGIQKSAAGSKSPSTRGQKRRAVNDRPTAELDPLADDEDYAESGRVVRAFRRGTRAARKRPIATTAGAVAAAGAVGAGALAWISGGNPDIAIQTLQTSLQSIGLQNLQNLGLQNLQQYGAQLGGQLASYFPWCSHLVCAVGIRDDTCASSTLITLHSTGVIESSSLNRHPQPILSRAAAISTFVDFDDPALPLSPISQSWIYTTLIRPLLRFVLPSLVYFFLPVPGLSLSDSIVLRYTPLPAPTWS</sequence>
<dbReference type="GO" id="GO:0070197">
    <property type="term" value="P:meiotic attachment of telomere to nuclear envelope"/>
    <property type="evidence" value="ECO:0007669"/>
    <property type="project" value="InterPro"/>
</dbReference>
<dbReference type="InterPro" id="IPR003163">
    <property type="entry name" value="Tscrpt_reg_HTH_APSES-type"/>
</dbReference>
<feature type="compositionally biased region" description="Basic and acidic residues" evidence="1">
    <location>
        <begin position="57"/>
        <end position="67"/>
    </location>
</feature>
<feature type="domain" description="HTH APSES-type" evidence="2">
    <location>
        <begin position="94"/>
        <end position="256"/>
    </location>
</feature>
<dbReference type="AlphaFoldDB" id="R9PED6"/>
<dbReference type="OrthoDB" id="1935484at2759"/>
<feature type="compositionally biased region" description="Low complexity" evidence="1">
    <location>
        <begin position="23"/>
        <end position="42"/>
    </location>
</feature>
<feature type="region of interest" description="Disordered" evidence="1">
    <location>
        <begin position="347"/>
        <end position="376"/>
    </location>
</feature>
<accession>R9PED6</accession>
<organism evidence="3 4">
    <name type="scientific">Pseudozyma hubeiensis (strain SY62)</name>
    <name type="common">Yeast</name>
    <dbReference type="NCBI Taxonomy" id="1305764"/>
    <lineage>
        <taxon>Eukaryota</taxon>
        <taxon>Fungi</taxon>
        <taxon>Dikarya</taxon>
        <taxon>Basidiomycota</taxon>
        <taxon>Ustilaginomycotina</taxon>
        <taxon>Ustilaginomycetes</taxon>
        <taxon>Ustilaginales</taxon>
        <taxon>Ustilaginaceae</taxon>
        <taxon>Pseudozyma</taxon>
    </lineage>
</organism>
<dbReference type="InterPro" id="IPR037548">
    <property type="entry name" value="Bqt4"/>
</dbReference>
<reference evidence="4" key="1">
    <citation type="journal article" date="2013" name="Genome Announc.">
        <title>Draft genome sequence of the basidiomycetous yeast-like fungus Pseudozyma hubeiensis SY62, which produces an abundant amount of the biosurfactant mannosylerythritol lipids.</title>
        <authorList>
            <person name="Konishi M."/>
            <person name="Hatada Y."/>
            <person name="Horiuchi J."/>
        </authorList>
    </citation>
    <scope>NUCLEOTIDE SEQUENCE [LARGE SCALE GENOMIC DNA]</scope>
    <source>
        <strain evidence="4">SY62</strain>
    </source>
</reference>
<evidence type="ECO:0000313" key="4">
    <source>
        <dbReference type="Proteomes" id="UP000014071"/>
    </source>
</evidence>
<dbReference type="GO" id="GO:0003677">
    <property type="term" value="F:DNA binding"/>
    <property type="evidence" value="ECO:0007669"/>
    <property type="project" value="InterPro"/>
</dbReference>